<sequence>MAASFSQVKTVTAQSFRLFVLTINRMLTLSVFKKTKGTGSAYNKALKTTPFGRSDAFTRGGFAIMPHATAPLSLML</sequence>
<evidence type="ECO:0000313" key="2">
    <source>
        <dbReference type="Proteomes" id="UP000509458"/>
    </source>
</evidence>
<name>A0A6T9XWC8_ALTMA</name>
<protein>
    <submittedName>
        <fullName evidence="1">Uncharacterized protein</fullName>
    </submittedName>
</protein>
<dbReference type="Proteomes" id="UP000509458">
    <property type="component" value="Chromosome"/>
</dbReference>
<dbReference type="EMBL" id="LR812090">
    <property type="protein sequence ID" value="CAB9492589.1"/>
    <property type="molecule type" value="Genomic_DNA"/>
</dbReference>
<proteinExistence type="predicted"/>
<accession>A0A6T9XWC8</accession>
<evidence type="ECO:0000313" key="1">
    <source>
        <dbReference type="EMBL" id="CAB9492589.1"/>
    </source>
</evidence>
<reference evidence="1 2" key="1">
    <citation type="submission" date="2020-06" db="EMBL/GenBank/DDBJ databases">
        <authorList>
            <person name="Duchaud E."/>
        </authorList>
    </citation>
    <scope>NUCLEOTIDE SEQUENCE [LARGE SCALE GENOMIC DNA]</scope>
    <source>
        <strain evidence="1">Alteromonas fortis</strain>
    </source>
</reference>
<organism evidence="1 2">
    <name type="scientific">Alteromonas macleodii</name>
    <name type="common">Pseudoalteromonas macleodii</name>
    <dbReference type="NCBI Taxonomy" id="28108"/>
    <lineage>
        <taxon>Bacteria</taxon>
        <taxon>Pseudomonadati</taxon>
        <taxon>Pseudomonadota</taxon>
        <taxon>Gammaproteobacteria</taxon>
        <taxon>Alteromonadales</taxon>
        <taxon>Alteromonadaceae</taxon>
        <taxon>Alteromonas/Salinimonas group</taxon>
        <taxon>Alteromonas</taxon>
    </lineage>
</organism>
<gene>
    <name evidence="1" type="ORF">ALFOR1_20020</name>
</gene>
<dbReference type="AlphaFoldDB" id="A0A6T9XWC8"/>